<evidence type="ECO:0000256" key="14">
    <source>
        <dbReference type="ARBA" id="ARBA00023136"/>
    </source>
</evidence>
<evidence type="ECO:0000256" key="16">
    <source>
        <dbReference type="RuleBase" id="RU361255"/>
    </source>
</evidence>
<name>A0A067R2K3_ZOONE</name>
<evidence type="ECO:0000256" key="7">
    <source>
        <dbReference type="ARBA" id="ARBA00022643"/>
    </source>
</evidence>
<evidence type="ECO:0000256" key="9">
    <source>
        <dbReference type="ARBA" id="ARBA00022792"/>
    </source>
</evidence>
<dbReference type="Gene3D" id="3.20.20.70">
    <property type="entry name" value="Aldolase class I"/>
    <property type="match status" value="1"/>
</dbReference>
<evidence type="ECO:0000256" key="3">
    <source>
        <dbReference type="ARBA" id="ARBA00005359"/>
    </source>
</evidence>
<keyword evidence="13 16" id="KW-0496">Mitochondrion</keyword>
<evidence type="ECO:0000256" key="13">
    <source>
        <dbReference type="ARBA" id="ARBA00023128"/>
    </source>
</evidence>
<dbReference type="GO" id="GO:0005743">
    <property type="term" value="C:mitochondrial inner membrane"/>
    <property type="evidence" value="ECO:0007669"/>
    <property type="project" value="UniProtKB-SubCell"/>
</dbReference>
<dbReference type="GO" id="GO:0044205">
    <property type="term" value="P:'de novo' UMP biosynthetic process"/>
    <property type="evidence" value="ECO:0007669"/>
    <property type="project" value="UniProtKB-UniPathway"/>
</dbReference>
<keyword evidence="7 16" id="KW-0288">FMN</keyword>
<dbReference type="PROSITE" id="PS00911">
    <property type="entry name" value="DHODEHASE_1"/>
    <property type="match status" value="1"/>
</dbReference>
<dbReference type="STRING" id="136037.A0A067R2K3"/>
<dbReference type="InParanoid" id="A0A067R2K3"/>
<keyword evidence="10" id="KW-0809">Transit peptide</keyword>
<protein>
    <recommendedName>
        <fullName evidence="5 16">Dihydroorotate dehydrogenase (quinone), mitochondrial</fullName>
        <shortName evidence="16">DHOdehase</shortName>
        <ecNumber evidence="4 16">1.3.5.2</ecNumber>
    </recommendedName>
</protein>
<evidence type="ECO:0000256" key="5">
    <source>
        <dbReference type="ARBA" id="ARBA00017599"/>
    </source>
</evidence>
<evidence type="ECO:0000256" key="12">
    <source>
        <dbReference type="ARBA" id="ARBA00023002"/>
    </source>
</evidence>
<evidence type="ECO:0000256" key="15">
    <source>
        <dbReference type="ARBA" id="ARBA00048639"/>
    </source>
</evidence>
<dbReference type="PROSITE" id="PS00912">
    <property type="entry name" value="DHODEHASE_2"/>
    <property type="match status" value="1"/>
</dbReference>
<dbReference type="Pfam" id="PF01180">
    <property type="entry name" value="DHO_dh"/>
    <property type="match status" value="1"/>
</dbReference>
<dbReference type="CDD" id="cd04738">
    <property type="entry name" value="DHOD_2_like"/>
    <property type="match status" value="1"/>
</dbReference>
<keyword evidence="6 16" id="KW-0285">Flavoprotein</keyword>
<dbReference type="eggNOG" id="KOG1436">
    <property type="taxonomic scope" value="Eukaryota"/>
</dbReference>
<sequence length="610" mass="67600">MLGSGLFFASKKPILDADFNIFTLRTKHARCTSQGVLCVKVLLNYDECGDRHVGYIANMHTQAFQGSEAVLLSQLTDALIFITLFKEQTTQPKDIIDFDIVCGDFNADNMSPADKDVQQHLLFEEYQDVCVAKAGQDMDWAVGTELRQCMLHHLDIMDPDNFRKILVDDSLRRLYVLDADVLVHSTHLMTSIVQPGPEGFVEPLPHGGRRRVDRILYKGSTEIYKIKSLLCVTTGAFGAFSAISIYKGNEIFFDNILMPLVHTLNPETSHKVAIITSKYGFFPRSCYEDPLTLKTQVWQMNFDNPVGIAAGFDKQGEVIEPLHKIGFGFVEIGSVTPVPQPGNEQPRVFRLQKDGAVINRYGFNSDGHEAVCSRLKLLKSKTSFVGIVGVNLGQNKHSEDPVKDYIDGIKKFGDVADYLVINISSPNTPGLRSWQKKQHLEKLLTKLVAARNGLKSSKKPPLLLKLAPDLTQEERKDIADVLKNKKCCIDGLVISNTTIKRMPSLSDRQATEKGGLSGRPLADLSTALIAEMYRLTEGKLPIIGVGGIFSGKDAYDKIKAGASLVQLYTSFIYHGPPRVSRVKQELDELIRSDGWSSVAEAVGKGHSSQK</sequence>
<keyword evidence="11" id="KW-1133">Transmembrane helix</keyword>
<dbReference type="InterPro" id="IPR036691">
    <property type="entry name" value="Endo/exonu/phosph_ase_sf"/>
</dbReference>
<dbReference type="PANTHER" id="PTHR48109:SF4">
    <property type="entry name" value="DIHYDROOROTATE DEHYDROGENASE (QUINONE), MITOCHONDRIAL"/>
    <property type="match status" value="1"/>
</dbReference>
<dbReference type="PANTHER" id="PTHR48109">
    <property type="entry name" value="DIHYDROOROTATE DEHYDROGENASE (QUINONE), MITOCHONDRIAL-RELATED"/>
    <property type="match status" value="1"/>
</dbReference>
<dbReference type="FunFam" id="3.20.20.70:FF:000066">
    <property type="entry name" value="Dihydroorotate dehydrogenase (quinone), mitochondrial"/>
    <property type="match status" value="1"/>
</dbReference>
<keyword evidence="19" id="KW-1185">Reference proteome</keyword>
<dbReference type="InterPro" id="IPR050074">
    <property type="entry name" value="DHO_dehydrogenase"/>
</dbReference>
<keyword evidence="8" id="KW-0812">Transmembrane</keyword>
<evidence type="ECO:0000256" key="6">
    <source>
        <dbReference type="ARBA" id="ARBA00022630"/>
    </source>
</evidence>
<dbReference type="SUPFAM" id="SSF56219">
    <property type="entry name" value="DNase I-like"/>
    <property type="match status" value="1"/>
</dbReference>
<evidence type="ECO:0000256" key="11">
    <source>
        <dbReference type="ARBA" id="ARBA00022989"/>
    </source>
</evidence>
<proteinExistence type="inferred from homology"/>
<comment type="similarity">
    <text evidence="3 16">Belongs to the dihydroorotate dehydrogenase family. Type 2 subfamily.</text>
</comment>
<dbReference type="OMA" id="KHARCTS"/>
<evidence type="ECO:0000313" key="18">
    <source>
        <dbReference type="EMBL" id="KDR17253.1"/>
    </source>
</evidence>
<reference evidence="18 19" key="1">
    <citation type="journal article" date="2014" name="Nat. Commun.">
        <title>Molecular traces of alternative social organization in a termite genome.</title>
        <authorList>
            <person name="Terrapon N."/>
            <person name="Li C."/>
            <person name="Robertson H.M."/>
            <person name="Ji L."/>
            <person name="Meng X."/>
            <person name="Booth W."/>
            <person name="Chen Z."/>
            <person name="Childers C.P."/>
            <person name="Glastad K.M."/>
            <person name="Gokhale K."/>
            <person name="Gowin J."/>
            <person name="Gronenberg W."/>
            <person name="Hermansen R.A."/>
            <person name="Hu H."/>
            <person name="Hunt B.G."/>
            <person name="Huylmans A.K."/>
            <person name="Khalil S.M."/>
            <person name="Mitchell R.D."/>
            <person name="Munoz-Torres M.C."/>
            <person name="Mustard J.A."/>
            <person name="Pan H."/>
            <person name="Reese J.T."/>
            <person name="Scharf M.E."/>
            <person name="Sun F."/>
            <person name="Vogel H."/>
            <person name="Xiao J."/>
            <person name="Yang W."/>
            <person name="Yang Z."/>
            <person name="Yang Z."/>
            <person name="Zhou J."/>
            <person name="Zhu J."/>
            <person name="Brent C.S."/>
            <person name="Elsik C.G."/>
            <person name="Goodisman M.A."/>
            <person name="Liberles D.A."/>
            <person name="Roe R.M."/>
            <person name="Vargo E.L."/>
            <person name="Vilcinskas A."/>
            <person name="Wang J."/>
            <person name="Bornberg-Bauer E."/>
            <person name="Korb J."/>
            <person name="Zhang G."/>
            <person name="Liebig J."/>
        </authorList>
    </citation>
    <scope>NUCLEOTIDE SEQUENCE [LARGE SCALE GENOMIC DNA]</scope>
    <source>
        <tissue evidence="18">Whole organism</tissue>
    </source>
</reference>
<dbReference type="NCBIfam" id="TIGR01036">
    <property type="entry name" value="pyrD_sub2"/>
    <property type="match status" value="1"/>
</dbReference>
<keyword evidence="12 16" id="KW-0560">Oxidoreductase</keyword>
<dbReference type="InterPro" id="IPR005719">
    <property type="entry name" value="Dihydroorotate_DH_2"/>
</dbReference>
<dbReference type="InterPro" id="IPR001295">
    <property type="entry name" value="Dihydroorotate_DH_CS"/>
</dbReference>
<keyword evidence="14" id="KW-0472">Membrane</keyword>
<evidence type="ECO:0000256" key="4">
    <source>
        <dbReference type="ARBA" id="ARBA00012791"/>
    </source>
</evidence>
<dbReference type="NCBIfam" id="NF003652">
    <property type="entry name" value="PRK05286.2-5"/>
    <property type="match status" value="1"/>
</dbReference>
<organism evidence="18 19">
    <name type="scientific">Zootermopsis nevadensis</name>
    <name type="common">Dampwood termite</name>
    <dbReference type="NCBI Taxonomy" id="136037"/>
    <lineage>
        <taxon>Eukaryota</taxon>
        <taxon>Metazoa</taxon>
        <taxon>Ecdysozoa</taxon>
        <taxon>Arthropoda</taxon>
        <taxon>Hexapoda</taxon>
        <taxon>Insecta</taxon>
        <taxon>Pterygota</taxon>
        <taxon>Neoptera</taxon>
        <taxon>Polyneoptera</taxon>
        <taxon>Dictyoptera</taxon>
        <taxon>Blattodea</taxon>
        <taxon>Blattoidea</taxon>
        <taxon>Termitoidae</taxon>
        <taxon>Termopsidae</taxon>
        <taxon>Zootermopsis</taxon>
    </lineage>
</organism>
<dbReference type="InterPro" id="IPR005720">
    <property type="entry name" value="Dihydroorotate_DH_cat"/>
</dbReference>
<keyword evidence="9 16" id="KW-0999">Mitochondrion inner membrane</keyword>
<evidence type="ECO:0000313" key="19">
    <source>
        <dbReference type="Proteomes" id="UP000027135"/>
    </source>
</evidence>
<comment type="cofactor">
    <cofactor evidence="16">
        <name>FMN</name>
        <dbReference type="ChEBI" id="CHEBI:58210"/>
    </cofactor>
    <text evidence="16">Binds 1 FMN per subunit.</text>
</comment>
<comment type="catalytic activity">
    <reaction evidence="15 16">
        <text>(S)-dihydroorotate + a quinone = orotate + a quinol</text>
        <dbReference type="Rhea" id="RHEA:30187"/>
        <dbReference type="ChEBI" id="CHEBI:24646"/>
        <dbReference type="ChEBI" id="CHEBI:30839"/>
        <dbReference type="ChEBI" id="CHEBI:30864"/>
        <dbReference type="ChEBI" id="CHEBI:132124"/>
        <dbReference type="EC" id="1.3.5.2"/>
    </reaction>
</comment>
<gene>
    <name evidence="18" type="ORF">L798_08818</name>
</gene>
<evidence type="ECO:0000259" key="17">
    <source>
        <dbReference type="Pfam" id="PF01180"/>
    </source>
</evidence>
<evidence type="ECO:0000256" key="8">
    <source>
        <dbReference type="ARBA" id="ARBA00022692"/>
    </source>
</evidence>
<dbReference type="AlphaFoldDB" id="A0A067R2K3"/>
<evidence type="ECO:0000256" key="2">
    <source>
        <dbReference type="ARBA" id="ARBA00005161"/>
    </source>
</evidence>
<dbReference type="GO" id="GO:0006207">
    <property type="term" value="P:'de novo' pyrimidine nucleobase biosynthetic process"/>
    <property type="evidence" value="ECO:0007669"/>
    <property type="project" value="InterPro"/>
</dbReference>
<dbReference type="GO" id="GO:0106430">
    <property type="term" value="F:dihydroorotate dehydrogenase (quinone) activity"/>
    <property type="evidence" value="ECO:0007669"/>
    <property type="project" value="UniProtKB-EC"/>
</dbReference>
<dbReference type="EMBL" id="KK852747">
    <property type="protein sequence ID" value="KDR17253.1"/>
    <property type="molecule type" value="Genomic_DNA"/>
</dbReference>
<dbReference type="NCBIfam" id="NF003645">
    <property type="entry name" value="PRK05286.1-2"/>
    <property type="match status" value="1"/>
</dbReference>
<dbReference type="FunCoup" id="A0A067R2K3">
    <property type="interactions" value="730"/>
</dbReference>
<dbReference type="EC" id="1.3.5.2" evidence="4 16"/>
<dbReference type="Gene3D" id="3.60.10.10">
    <property type="entry name" value="Endonuclease/exonuclease/phosphatase"/>
    <property type="match status" value="1"/>
</dbReference>
<dbReference type="SUPFAM" id="SSF51395">
    <property type="entry name" value="FMN-linked oxidoreductases"/>
    <property type="match status" value="1"/>
</dbReference>
<evidence type="ECO:0000256" key="10">
    <source>
        <dbReference type="ARBA" id="ARBA00022946"/>
    </source>
</evidence>
<evidence type="ECO:0000256" key="1">
    <source>
        <dbReference type="ARBA" id="ARBA00004434"/>
    </source>
</evidence>
<accession>A0A067R2K3</accession>
<comment type="pathway">
    <text evidence="2 16">Pyrimidine metabolism; UMP biosynthesis via de novo pathway; orotate from (S)-dihydroorotate (quinone route): step 1/1.</text>
</comment>
<dbReference type="InterPro" id="IPR013785">
    <property type="entry name" value="Aldolase_TIM"/>
</dbReference>
<dbReference type="Proteomes" id="UP000027135">
    <property type="component" value="Unassembled WGS sequence"/>
</dbReference>
<feature type="domain" description="Dihydroorotate dehydrogenase catalytic" evidence="17">
    <location>
        <begin position="293"/>
        <end position="589"/>
    </location>
</feature>
<dbReference type="UniPathway" id="UPA00070">
    <property type="reaction ID" value="UER00946"/>
</dbReference>
<comment type="subcellular location">
    <subcellularLocation>
        <location evidence="1 16">Mitochondrion inner membrane</location>
        <topology evidence="1 16">Single-pass membrane protein</topology>
    </subcellularLocation>
</comment>